<proteinExistence type="predicted"/>
<dbReference type="Gene3D" id="3.40.50.10860">
    <property type="entry name" value="Leucine Dehydrogenase, chain A, domain 1"/>
    <property type="match status" value="1"/>
</dbReference>
<dbReference type="SUPFAM" id="SSF53223">
    <property type="entry name" value="Aminoacid dehydrogenase-like, N-terminal domain"/>
    <property type="match status" value="1"/>
</dbReference>
<evidence type="ECO:0000313" key="6">
    <source>
        <dbReference type="Proteomes" id="UP000810252"/>
    </source>
</evidence>
<dbReference type="InterPro" id="IPR013708">
    <property type="entry name" value="Shikimate_DH-bd_N"/>
</dbReference>
<dbReference type="PANTHER" id="PTHR21089">
    <property type="entry name" value="SHIKIMATE DEHYDROGENASE"/>
    <property type="match status" value="1"/>
</dbReference>
<reference evidence="5" key="2">
    <citation type="journal article" date="2021" name="PeerJ">
        <title>Extensive microbial diversity within the chicken gut microbiome revealed by metagenomics and culture.</title>
        <authorList>
            <person name="Gilroy R."/>
            <person name="Ravi A."/>
            <person name="Getino M."/>
            <person name="Pursley I."/>
            <person name="Horton D.L."/>
            <person name="Alikhan N.F."/>
            <person name="Baker D."/>
            <person name="Gharbi K."/>
            <person name="Hall N."/>
            <person name="Watson M."/>
            <person name="Adriaenssens E.M."/>
            <person name="Foster-Nyarko E."/>
            <person name="Jarju S."/>
            <person name="Secka A."/>
            <person name="Antonio M."/>
            <person name="Oren A."/>
            <person name="Chaudhuri R.R."/>
            <person name="La Ragione R."/>
            <person name="Hildebrand F."/>
            <person name="Pallen M.J."/>
        </authorList>
    </citation>
    <scope>NUCLEOTIDE SEQUENCE</scope>
    <source>
        <strain evidence="5">20514</strain>
    </source>
</reference>
<feature type="domain" description="Shikimate dehydrogenase substrate binding N-terminal" evidence="4">
    <location>
        <begin position="6"/>
        <end position="81"/>
    </location>
</feature>
<dbReference type="GO" id="GO:0009423">
    <property type="term" value="P:chorismate biosynthetic process"/>
    <property type="evidence" value="ECO:0007669"/>
    <property type="project" value="TreeGrafter"/>
</dbReference>
<comment type="caution">
    <text evidence="5">The sequence shown here is derived from an EMBL/GenBank/DDBJ whole genome shotgun (WGS) entry which is preliminary data.</text>
</comment>
<dbReference type="InterPro" id="IPR022893">
    <property type="entry name" value="Shikimate_DH_fam"/>
</dbReference>
<dbReference type="Proteomes" id="UP000810252">
    <property type="component" value="Unassembled WGS sequence"/>
</dbReference>
<evidence type="ECO:0000313" key="5">
    <source>
        <dbReference type="EMBL" id="MBO8447721.1"/>
    </source>
</evidence>
<evidence type="ECO:0000256" key="3">
    <source>
        <dbReference type="ARBA" id="ARBA00023141"/>
    </source>
</evidence>
<comment type="pathway">
    <text evidence="1">Metabolic intermediate biosynthesis; chorismate biosynthesis; chorismate from D-erythrose 4-phosphate and phosphoenolpyruvate: step 4/7.</text>
</comment>
<dbReference type="Pfam" id="PF08501">
    <property type="entry name" value="Shikimate_dh_N"/>
    <property type="match status" value="1"/>
</dbReference>
<gene>
    <name evidence="5" type="ORF">IAC29_00430</name>
</gene>
<dbReference type="PANTHER" id="PTHR21089:SF1">
    <property type="entry name" value="BIFUNCTIONAL 3-DEHYDROQUINATE DEHYDRATASE_SHIKIMATE DEHYDROGENASE, CHLOROPLASTIC"/>
    <property type="match status" value="1"/>
</dbReference>
<dbReference type="GO" id="GO:0004764">
    <property type="term" value="F:shikimate 3-dehydrogenase (NADP+) activity"/>
    <property type="evidence" value="ECO:0007669"/>
    <property type="project" value="InterPro"/>
</dbReference>
<accession>A0A9D9HDN4</accession>
<protein>
    <recommendedName>
        <fullName evidence="4">Shikimate dehydrogenase substrate binding N-terminal domain-containing protein</fullName>
    </recommendedName>
</protein>
<dbReference type="GO" id="GO:0009073">
    <property type="term" value="P:aromatic amino acid family biosynthetic process"/>
    <property type="evidence" value="ECO:0007669"/>
    <property type="project" value="UniProtKB-KW"/>
</dbReference>
<dbReference type="InterPro" id="IPR046346">
    <property type="entry name" value="Aminoacid_DH-like_N_sf"/>
</dbReference>
<dbReference type="GO" id="GO:0019632">
    <property type="term" value="P:shikimate metabolic process"/>
    <property type="evidence" value="ECO:0007669"/>
    <property type="project" value="TreeGrafter"/>
</dbReference>
<keyword evidence="3" id="KW-0057">Aromatic amino acid biosynthesis</keyword>
<evidence type="ECO:0000256" key="1">
    <source>
        <dbReference type="ARBA" id="ARBA00004871"/>
    </source>
</evidence>
<keyword evidence="2" id="KW-0560">Oxidoreductase</keyword>
<dbReference type="AlphaFoldDB" id="A0A9D9HDN4"/>
<dbReference type="EMBL" id="JADIMQ010000006">
    <property type="protein sequence ID" value="MBO8447721.1"/>
    <property type="molecule type" value="Genomic_DNA"/>
</dbReference>
<dbReference type="InterPro" id="IPR036291">
    <property type="entry name" value="NAD(P)-bd_dom_sf"/>
</dbReference>
<keyword evidence="3" id="KW-0028">Amino-acid biosynthesis</keyword>
<dbReference type="Gene3D" id="3.40.50.720">
    <property type="entry name" value="NAD(P)-binding Rossmann-like Domain"/>
    <property type="match status" value="1"/>
</dbReference>
<organism evidence="5 6">
    <name type="scientific">Candidatus Cryptobacteroides merdigallinarum</name>
    <dbReference type="NCBI Taxonomy" id="2840770"/>
    <lineage>
        <taxon>Bacteria</taxon>
        <taxon>Pseudomonadati</taxon>
        <taxon>Bacteroidota</taxon>
        <taxon>Bacteroidia</taxon>
        <taxon>Bacteroidales</taxon>
        <taxon>Candidatus Cryptobacteroides</taxon>
    </lineage>
</organism>
<evidence type="ECO:0000259" key="4">
    <source>
        <dbReference type="Pfam" id="PF08501"/>
    </source>
</evidence>
<evidence type="ECO:0000256" key="2">
    <source>
        <dbReference type="ARBA" id="ARBA00023002"/>
    </source>
</evidence>
<dbReference type="SUPFAM" id="SSF51735">
    <property type="entry name" value="NAD(P)-binding Rossmann-fold domains"/>
    <property type="match status" value="1"/>
</dbReference>
<sequence>MKRFGLIGNPISTSKSPALFNAGYHGKYTYTLIEEPHFEDAWESFLGGYDGINVTAPFKLDAFARADIRSGVCEKLGAANLLLKTSEGIAAFNTDFAGIVLSILDAVSPDGGYGFFIRHGEDFSSAASMLAGFFGHTPRALIAGCGGAGRAAAAAAATLGCDTVLMNRTPEKALAIAGDMPGASFRIARSGDFPELFAECDLTIYTIPGKIEGLEQAVGHILPGSRKIVLEANYKDPSFSGKELGDRGATYISGRRWLLYQALTGFRIFTGENPDFEGMCKVI</sequence>
<reference evidence="5" key="1">
    <citation type="submission" date="2020-10" db="EMBL/GenBank/DDBJ databases">
        <authorList>
            <person name="Gilroy R."/>
        </authorList>
    </citation>
    <scope>NUCLEOTIDE SEQUENCE</scope>
    <source>
        <strain evidence="5">20514</strain>
    </source>
</reference>
<name>A0A9D9HDN4_9BACT</name>